<keyword evidence="3" id="KW-0472">Membrane</keyword>
<evidence type="ECO:0008006" key="8">
    <source>
        <dbReference type="Google" id="ProtNLM"/>
    </source>
</evidence>
<dbReference type="InterPro" id="IPR051477">
    <property type="entry name" value="Expansin_CellWall"/>
</dbReference>
<dbReference type="SUPFAM" id="SSF50685">
    <property type="entry name" value="Barwin-like endoglucanases"/>
    <property type="match status" value="1"/>
</dbReference>
<keyword evidence="7" id="KW-1185">Reference proteome</keyword>
<evidence type="ECO:0000256" key="1">
    <source>
        <dbReference type="ARBA" id="ARBA00022729"/>
    </source>
</evidence>
<keyword evidence="3" id="KW-1133">Transmembrane helix</keyword>
<protein>
    <recommendedName>
        <fullName evidence="8">Peptidoglycan-binding domain-containing protein, expansin</fullName>
    </recommendedName>
</protein>
<proteinExistence type="predicted"/>
<dbReference type="InterPro" id="IPR009009">
    <property type="entry name" value="RlpA-like_DPBB"/>
</dbReference>
<evidence type="ECO:0000256" key="3">
    <source>
        <dbReference type="SAM" id="Phobius"/>
    </source>
</evidence>
<organism evidence="6 7">
    <name type="scientific">Virgisporangium aurantiacum</name>
    <dbReference type="NCBI Taxonomy" id="175570"/>
    <lineage>
        <taxon>Bacteria</taxon>
        <taxon>Bacillati</taxon>
        <taxon>Actinomycetota</taxon>
        <taxon>Actinomycetes</taxon>
        <taxon>Micromonosporales</taxon>
        <taxon>Micromonosporaceae</taxon>
        <taxon>Virgisporangium</taxon>
    </lineage>
</organism>
<sequence>MALLGAVPRRYLFGGIGAVLVACIAVTVVLVRSGSAACAAPAVPAAAKVAGKATFYAATGAGNCSFDTVSAPLVVALGPSDYRAGAACGGYLDVSGPKGTVRVKVTDKCPECAAGHIDLSREAFTKIANPVDGIVPITFRTVADPGLPGAVTVRVKEGSSQYWLALRFDNHGNALSSAELKVGSGWQKLQRTDFNYWIDESGAGSGPFTVRLTDSTGRQTVVPNIKLTPEKVQGTGVNMYSGAVAKAATPAGSKPASASASASASTSTAPSASAEPGATTAEAADAAPPPQRISNTCN</sequence>
<dbReference type="InterPro" id="IPR036749">
    <property type="entry name" value="Expansin_CBD_sf"/>
</dbReference>
<feature type="transmembrane region" description="Helical" evidence="3">
    <location>
        <begin position="12"/>
        <end position="31"/>
    </location>
</feature>
<dbReference type="Proteomes" id="UP000612585">
    <property type="component" value="Unassembled WGS sequence"/>
</dbReference>
<keyword evidence="1" id="KW-0732">Signal</keyword>
<dbReference type="AlphaFoldDB" id="A0A8J3ZFI0"/>
<evidence type="ECO:0000259" key="4">
    <source>
        <dbReference type="Pfam" id="PF01357"/>
    </source>
</evidence>
<dbReference type="CDD" id="cd22272">
    <property type="entry name" value="DPBB_EXLX1-like"/>
    <property type="match status" value="1"/>
</dbReference>
<dbReference type="SUPFAM" id="SSF49590">
    <property type="entry name" value="PHL pollen allergen"/>
    <property type="match status" value="1"/>
</dbReference>
<name>A0A8J3ZFI0_9ACTN</name>
<gene>
    <name evidence="6" type="ORF">Vau01_081520</name>
</gene>
<dbReference type="InterPro" id="IPR049818">
    <property type="entry name" value="Expansin_EXLX1-like"/>
</dbReference>
<dbReference type="Gene3D" id="2.40.40.10">
    <property type="entry name" value="RlpA-like domain"/>
    <property type="match status" value="1"/>
</dbReference>
<dbReference type="Gene3D" id="2.60.40.760">
    <property type="entry name" value="Expansin, cellulose-binding-like domain"/>
    <property type="match status" value="1"/>
</dbReference>
<evidence type="ECO:0000313" key="6">
    <source>
        <dbReference type="EMBL" id="GIJ60636.1"/>
    </source>
</evidence>
<feature type="compositionally biased region" description="Low complexity" evidence="2">
    <location>
        <begin position="250"/>
        <end position="286"/>
    </location>
</feature>
<dbReference type="RefSeq" id="WP_204005140.1">
    <property type="nucleotide sequence ID" value="NZ_BOPG01000057.1"/>
</dbReference>
<evidence type="ECO:0000259" key="5">
    <source>
        <dbReference type="Pfam" id="PF03330"/>
    </source>
</evidence>
<accession>A0A8J3ZFI0</accession>
<dbReference type="Pfam" id="PF01357">
    <property type="entry name" value="Expansin_C"/>
    <property type="match status" value="1"/>
</dbReference>
<reference evidence="6" key="1">
    <citation type="submission" date="2021-01" db="EMBL/GenBank/DDBJ databases">
        <title>Whole genome shotgun sequence of Virgisporangium aurantiacum NBRC 16421.</title>
        <authorList>
            <person name="Komaki H."/>
            <person name="Tamura T."/>
        </authorList>
    </citation>
    <scope>NUCLEOTIDE SEQUENCE</scope>
    <source>
        <strain evidence="6">NBRC 16421</strain>
    </source>
</reference>
<feature type="region of interest" description="Disordered" evidence="2">
    <location>
        <begin position="250"/>
        <end position="298"/>
    </location>
</feature>
<comment type="caution">
    <text evidence="6">The sequence shown here is derived from an EMBL/GenBank/DDBJ whole genome shotgun (WGS) entry which is preliminary data.</text>
</comment>
<keyword evidence="3" id="KW-0812">Transmembrane</keyword>
<dbReference type="InterPro" id="IPR036908">
    <property type="entry name" value="RlpA-like_sf"/>
</dbReference>
<feature type="domain" description="Expansin-like CBD" evidence="4">
    <location>
        <begin position="151"/>
        <end position="224"/>
    </location>
</feature>
<feature type="domain" description="RlpA-like protein double-psi beta-barrel" evidence="5">
    <location>
        <begin position="93"/>
        <end position="139"/>
    </location>
</feature>
<dbReference type="EMBL" id="BOPG01000057">
    <property type="protein sequence ID" value="GIJ60636.1"/>
    <property type="molecule type" value="Genomic_DNA"/>
</dbReference>
<evidence type="ECO:0000313" key="7">
    <source>
        <dbReference type="Proteomes" id="UP000612585"/>
    </source>
</evidence>
<evidence type="ECO:0000256" key="2">
    <source>
        <dbReference type="SAM" id="MobiDB-lite"/>
    </source>
</evidence>
<dbReference type="InterPro" id="IPR007117">
    <property type="entry name" value="Expansin_CBD"/>
</dbReference>
<dbReference type="PANTHER" id="PTHR31836">
    <property type="match status" value="1"/>
</dbReference>
<dbReference type="NCBIfam" id="NF041144">
    <property type="entry name" value="expansin_EXLX1"/>
    <property type="match status" value="1"/>
</dbReference>
<dbReference type="PANTHER" id="PTHR31836:SF21">
    <property type="entry name" value="EXPANSIN-LIKE PROTEIN 7"/>
    <property type="match status" value="1"/>
</dbReference>
<dbReference type="Pfam" id="PF03330">
    <property type="entry name" value="DPBB_1"/>
    <property type="match status" value="1"/>
</dbReference>